<keyword evidence="2" id="KW-1185">Reference proteome</keyword>
<evidence type="ECO:0000313" key="1">
    <source>
        <dbReference type="EMBL" id="MFJ1338572.1"/>
    </source>
</evidence>
<name>A0ACC7LZ02_9PSED</name>
<accession>A0ACC7LZ02</accession>
<organism evidence="1 2">
    <name type="scientific">Pseudomonas caricapapayae</name>
    <dbReference type="NCBI Taxonomy" id="46678"/>
    <lineage>
        <taxon>Bacteria</taxon>
        <taxon>Pseudomonadati</taxon>
        <taxon>Pseudomonadota</taxon>
        <taxon>Gammaproteobacteria</taxon>
        <taxon>Pseudomonadales</taxon>
        <taxon>Pseudomonadaceae</taxon>
        <taxon>Pseudomonas</taxon>
    </lineage>
</organism>
<reference evidence="1" key="1">
    <citation type="submission" date="2024-10" db="EMBL/GenBank/DDBJ databases">
        <title>Aeromonas and Pseudomonas from the Cagarras Archipelago, Rio de Janeiro, Brazil.</title>
        <authorList>
            <person name="Canellas A.L.B."/>
            <person name="Laport M.S."/>
        </authorList>
    </citation>
    <scope>NUCLEOTIDE SEQUENCE</scope>
    <source>
        <strain evidence="1">ACP-7</strain>
    </source>
</reference>
<gene>
    <name evidence="1" type="ORF">ACIKP7_10595</name>
</gene>
<protein>
    <submittedName>
        <fullName evidence="1">FecR domain-containing protein</fullName>
    </submittedName>
</protein>
<dbReference type="EMBL" id="JBIUGF010000026">
    <property type="protein sequence ID" value="MFJ1338572.1"/>
    <property type="molecule type" value="Genomic_DNA"/>
</dbReference>
<sequence>MSAKAPFSPRTAREAAHWLTLSMEGDLSPGQEQALRHWRDAHPEHERAWLHIEAMRRRMAGLEPQAGYRSLSQQPLQARRRVLKTLLVLGLAGAAGHLAYRDSRYTSEEVAYSNGAHAPRTINLSDGSQLTLDADSEISVQFDEQQRLVHLRSGRMLLSSGHGPGTAHRPLRVQTPQGSVRALGTRFVVELQPGATQVTLFEGAVELQPAQADTTPLRLSPGQHARFSSTRIESHGRAAQEPAWSQGVLIADAMRLDAFLAQLSRYRPGLLRCSEEVASLHISGVYPLADSDAVLDALPHSLPVQIRRRSNYWVTVAAR</sequence>
<dbReference type="Proteomes" id="UP001615411">
    <property type="component" value="Unassembled WGS sequence"/>
</dbReference>
<evidence type="ECO:0000313" key="2">
    <source>
        <dbReference type="Proteomes" id="UP001615411"/>
    </source>
</evidence>
<comment type="caution">
    <text evidence="1">The sequence shown here is derived from an EMBL/GenBank/DDBJ whole genome shotgun (WGS) entry which is preliminary data.</text>
</comment>
<proteinExistence type="predicted"/>